<dbReference type="PATRIC" id="fig|888809.3.peg.1157"/>
<proteinExistence type="predicted"/>
<reference evidence="1 2" key="1">
    <citation type="submission" date="2011-02" db="EMBL/GenBank/DDBJ databases">
        <authorList>
            <person name="Muzny D."/>
            <person name="Qin X."/>
            <person name="Deng J."/>
            <person name="Jiang H."/>
            <person name="Liu Y."/>
            <person name="Qu J."/>
            <person name="Song X.-Z."/>
            <person name="Zhang L."/>
            <person name="Thornton R."/>
            <person name="Coyle M."/>
            <person name="Francisco L."/>
            <person name="Jackson L."/>
            <person name="Javaid M."/>
            <person name="Korchina V."/>
            <person name="Kovar C."/>
            <person name="Mata R."/>
            <person name="Mathew T."/>
            <person name="Ngo R."/>
            <person name="Nguyen L."/>
            <person name="Nguyen N."/>
            <person name="Okwuonu G."/>
            <person name="Ongeri F."/>
            <person name="Pham C."/>
            <person name="Simmons D."/>
            <person name="Wilczek-Boney K."/>
            <person name="Hale W."/>
            <person name="Jakkamsetti A."/>
            <person name="Pham P."/>
            <person name="Ruth R."/>
            <person name="San Lucas F."/>
            <person name="Warren J."/>
            <person name="Zhang J."/>
            <person name="Zhao Z."/>
            <person name="Zhou C."/>
            <person name="Zhu D."/>
            <person name="Lee S."/>
            <person name="Bess C."/>
            <person name="Blankenburg K."/>
            <person name="Forbes L."/>
            <person name="Fu Q."/>
            <person name="Gubbala S."/>
            <person name="Hirani K."/>
            <person name="Jayaseelan J.C."/>
            <person name="Lara F."/>
            <person name="Munidasa M."/>
            <person name="Palculict T."/>
            <person name="Patil S."/>
            <person name="Pu L.-L."/>
            <person name="Saada N."/>
            <person name="Tang L."/>
            <person name="Weissenberger G."/>
            <person name="Zhu Y."/>
            <person name="Hemphill L."/>
            <person name="Shang Y."/>
            <person name="Youmans B."/>
            <person name="Ayvaz T."/>
            <person name="Ross M."/>
            <person name="Santibanez J."/>
            <person name="Aqrawi P."/>
            <person name="Gross S."/>
            <person name="Joshi V."/>
            <person name="Fowler G."/>
            <person name="Nazareth L."/>
            <person name="Reid J."/>
            <person name="Worley K."/>
            <person name="Petrosino J."/>
            <person name="Highlander S."/>
            <person name="Gibbs R."/>
        </authorList>
    </citation>
    <scope>NUCLEOTIDE SEQUENCE [LARGE SCALE GENOMIC DNA]</scope>
    <source>
        <strain evidence="1 2">SK72</strain>
    </source>
</reference>
<gene>
    <name evidence="1" type="ORF">HMPREF9381_1181</name>
</gene>
<comment type="caution">
    <text evidence="1">The sequence shown here is derived from an EMBL/GenBank/DDBJ whole genome shotgun (WGS) entry which is preliminary data.</text>
</comment>
<evidence type="ECO:0000313" key="2">
    <source>
        <dbReference type="Proteomes" id="UP000003332"/>
    </source>
</evidence>
<evidence type="ECO:0000313" key="1">
    <source>
        <dbReference type="EMBL" id="EGD29668.1"/>
    </source>
</evidence>
<name>F0I1E0_STRSA</name>
<dbReference type="AlphaFoldDB" id="F0I1E0"/>
<dbReference type="Proteomes" id="UP000003332">
    <property type="component" value="Unassembled WGS sequence"/>
</dbReference>
<dbReference type="EMBL" id="AEXV01000007">
    <property type="protein sequence ID" value="EGD29668.1"/>
    <property type="molecule type" value="Genomic_DNA"/>
</dbReference>
<sequence length="53" mass="6176">MYKSLSDRNYQTTYKFKEYLVEDDGVSVYNKRSPFGLALHSIDLQCVPHGLFT</sequence>
<dbReference type="HOGENOM" id="CLU_3066847_0_0_9"/>
<organism evidence="1 2">
    <name type="scientific">Streptococcus sanguinis SK72</name>
    <dbReference type="NCBI Taxonomy" id="888809"/>
    <lineage>
        <taxon>Bacteria</taxon>
        <taxon>Bacillati</taxon>
        <taxon>Bacillota</taxon>
        <taxon>Bacilli</taxon>
        <taxon>Lactobacillales</taxon>
        <taxon>Streptococcaceae</taxon>
        <taxon>Streptococcus</taxon>
    </lineage>
</organism>
<accession>F0I1E0</accession>
<protein>
    <submittedName>
        <fullName evidence="1">Uncharacterized protein</fullName>
    </submittedName>
</protein>